<organism evidence="2 3">
    <name type="scientific">Linnemannia hyalina</name>
    <dbReference type="NCBI Taxonomy" id="64524"/>
    <lineage>
        <taxon>Eukaryota</taxon>
        <taxon>Fungi</taxon>
        <taxon>Fungi incertae sedis</taxon>
        <taxon>Mucoromycota</taxon>
        <taxon>Mortierellomycotina</taxon>
        <taxon>Mortierellomycetes</taxon>
        <taxon>Mortierellales</taxon>
        <taxon>Mortierellaceae</taxon>
        <taxon>Linnemannia</taxon>
    </lineage>
</organism>
<dbReference type="PANTHER" id="PTHR35895">
    <property type="entry name" value="CHROMOSOME 16, WHOLE GENOME SHOTGUN SEQUENCE"/>
    <property type="match status" value="1"/>
</dbReference>
<dbReference type="InterPro" id="IPR046368">
    <property type="entry name" value="Tag1"/>
</dbReference>
<proteinExistence type="predicted"/>
<comment type="caution">
    <text evidence="2">The sequence shown here is derived from an EMBL/GenBank/DDBJ whole genome shotgun (WGS) entry which is preliminary data.</text>
</comment>
<dbReference type="OrthoDB" id="10039566at2759"/>
<dbReference type="EMBL" id="JAHRHY010000008">
    <property type="protein sequence ID" value="KAG9067593.1"/>
    <property type="molecule type" value="Genomic_DNA"/>
</dbReference>
<dbReference type="GO" id="GO:0000329">
    <property type="term" value="C:fungal-type vacuole membrane"/>
    <property type="evidence" value="ECO:0007669"/>
    <property type="project" value="InterPro"/>
</dbReference>
<sequence>MSAPSNQVEQLPYDEREEDYHEFEEYDEANKPATRPFYKRRKYWIFCAILTVIIVAVAVPIALFVILPKVAQSIINKSNMGFQSIQISNPTNTSLTMSMNGELTNTGPFHAKIKFPDPIEVYYGETLLGSMNLPDTKASGGRGDLIADATFSITDEAAFGSFSADMMSNEKFTWRLKSTVTIVALGRTVSNLNLDKDLELLGMGGFPDVRILKFDLPSDAAPGQGINLVIDTAMNNPSPIGVTLGTIVLDIGFNGTALGQVRATGASLLGNSQSILNLTGTMVPQTTPEGLATVSSLFSAYIAGTSSETTARGVSVLPDGINEVGWLSAGLKSMVLKVALQAPAPLNVIKSIALGPMGMNWTNTDAYAPLANSPGVVAGFEMPFGFTLNVTQVQNSMAVIYNNKPIATLNAAEWSSAVTTKDANGTAINFVLPPTPFAIAADSHADFDDFVNKLTIGDTQPFTVSGIAGTVAMTPIGEVSITGIPFKSDVALSGLQGLKTDPTVINKLTVIGGTTAGLQIALDLTMTNPSQMTIDTGLGDSAVVTFGMVYQGDNVGTVIFPTLNLVPGVNNIQAGALFTPTGTAGGQALLEQYMGNQVSIVDIFGSASSSVILPLAAGLKDIQLSSNMPGNPAQLLSGTSLTILEDTGKTGIAMAIVTVNNPFIPGLTIKSIKSTVEYNGRALGAIDIPDITIAVAGMTQQASQPLPLSMDLSIDSLLSLMIDQANVNNLNAEPMIALGKMAKDPTVKIPSSVFAGFNLPTFVKAAMAGLKVDVTMTVDVLVGEYATSLTLVQKGVPTATDDTILKLLPIVGTPIAQAIVDLATLTFDGVMINSPAETDFTTNINGLIANTGPFDADITFPSGCGLAWINGGNTVSIGQIAMPTVNAKADVGSTLALTNVPFHVTSGANMGSFVGYSLQAESFDWEVTATNMTVIAMGAPIPGIHMTKKVTLKGFNGLKDLTIEKYDLPSNDPDGIHIVLAASLPNPSNIGIEMGTVEFSNEFQGQEIGFVKTAGLALQPSGTTPIALEGTLTKQTSEAGLQALGDMFRLALNGGSPNLIVKGKSVTPASGPVSWLSSAFSFLSMNVTLPSLGKQDIITGITLKTMTLDFTGSDPYSVMSSSDNIEANYHIPFAFPLSITQVAEDMSIQLPLGNTVANLKLPMGPAQTISPGLLKTGYTNQPLNVVDSQHEVFNQFSKILTTGPGVQFYLVGTADTVAETAAGAITIPGVAVSVQSTMIGMNLNAQPAAITNISVAGGTPEYLIIKQNVVLQNPSGLTVKVGKVSFDITYSGMLMGKAVVNDMVLVPGANTLPAEFHLAPDNSHVRDAFMSGFVAGTTFNLGIVGGPDSTDVESLHEAMQSVSTSASITGITDKLIAPGSFATPNLYELMQFVRERSTPVQVMLYNPFDTPLYIKSMYANTTWNGLAFGTVNQDVGMIVPPKSNQLSPVVYMKAPAGPEYMNVVIPFLEAYPKLGELVAVEVPFLIESLIVAAIGGENGYTGNVLYTQADTVIAVTISVEEPPEEVVPQSVGGPAVVPVTNTTTTATTTGTATEPSAATTLPEQPTITATTTVDTTTASATVSPMTTVTPAAIEKRQAAPSILEAGPVDHSPEQVKAWFKAVINELAVNRGLPAPF</sequence>
<dbReference type="Pfam" id="PF12505">
    <property type="entry name" value="DUF3712"/>
    <property type="match status" value="4"/>
</dbReference>
<feature type="transmembrane region" description="Helical" evidence="1">
    <location>
        <begin position="43"/>
        <end position="67"/>
    </location>
</feature>
<protein>
    <submittedName>
        <fullName evidence="2">Uncharacterized protein</fullName>
    </submittedName>
</protein>
<dbReference type="PANTHER" id="PTHR35895:SF1">
    <property type="entry name" value="LIPID-BINDING SERUM GLYCOPROTEIN C-TERMINAL DOMAIN-CONTAINING PROTEIN"/>
    <property type="match status" value="1"/>
</dbReference>
<keyword evidence="1" id="KW-0472">Membrane</keyword>
<keyword evidence="1" id="KW-0812">Transmembrane</keyword>
<gene>
    <name evidence="2" type="ORF">KI688_012378</name>
</gene>
<keyword evidence="1" id="KW-1133">Transmembrane helix</keyword>
<evidence type="ECO:0000313" key="3">
    <source>
        <dbReference type="Proteomes" id="UP000707451"/>
    </source>
</evidence>
<reference evidence="2" key="1">
    <citation type="submission" date="2021-06" db="EMBL/GenBank/DDBJ databases">
        <title>Genome Sequence of Mortierella hyaline Strain SCG-10, a Cold-Adapted, Nitrate-Reducing Fungus Isolated from Soil in Minnesota, USA.</title>
        <authorList>
            <person name="Aldossari N."/>
        </authorList>
    </citation>
    <scope>NUCLEOTIDE SEQUENCE</scope>
    <source>
        <strain evidence="2">SCG-10</strain>
    </source>
</reference>
<dbReference type="InterPro" id="IPR022185">
    <property type="entry name" value="DUF3712"/>
</dbReference>
<dbReference type="Proteomes" id="UP000707451">
    <property type="component" value="Unassembled WGS sequence"/>
</dbReference>
<evidence type="ECO:0000313" key="2">
    <source>
        <dbReference type="EMBL" id="KAG9067593.1"/>
    </source>
</evidence>
<evidence type="ECO:0000256" key="1">
    <source>
        <dbReference type="SAM" id="Phobius"/>
    </source>
</evidence>
<keyword evidence="3" id="KW-1185">Reference proteome</keyword>
<name>A0A9P7XVU7_9FUNG</name>
<accession>A0A9P7XVU7</accession>